<protein>
    <submittedName>
        <fullName evidence="4">Serine protease</fullName>
    </submittedName>
</protein>
<feature type="compositionally biased region" description="Gly residues" evidence="1">
    <location>
        <begin position="44"/>
        <end position="53"/>
    </location>
</feature>
<comment type="caution">
    <text evidence="4">The sequence shown here is derived from an EMBL/GenBank/DDBJ whole genome shotgun (WGS) entry which is preliminary data.</text>
</comment>
<gene>
    <name evidence="4" type="ORF">WT27_13465</name>
</gene>
<dbReference type="AlphaFoldDB" id="A0A125BPN6"/>
<name>A0A125BPN6_9BURK</name>
<organism evidence="4 5">
    <name type="scientific">Burkholderia territorii</name>
    <dbReference type="NCBI Taxonomy" id="1503055"/>
    <lineage>
        <taxon>Bacteria</taxon>
        <taxon>Pseudomonadati</taxon>
        <taxon>Pseudomonadota</taxon>
        <taxon>Betaproteobacteria</taxon>
        <taxon>Burkholderiales</taxon>
        <taxon>Burkholderiaceae</taxon>
        <taxon>Burkholderia</taxon>
        <taxon>Burkholderia cepacia complex</taxon>
    </lineage>
</organism>
<keyword evidence="2" id="KW-0732">Signal</keyword>
<dbReference type="RefSeq" id="WP_060108249.1">
    <property type="nucleotide sequence ID" value="NZ_LPEQ01000113.1"/>
</dbReference>
<feature type="chain" id="PRO_5007177251" evidence="2">
    <location>
        <begin position="26"/>
        <end position="346"/>
    </location>
</feature>
<feature type="signal peptide" evidence="2">
    <location>
        <begin position="1"/>
        <end position="25"/>
    </location>
</feature>
<dbReference type="PANTHER" id="PTHR31157:SF1">
    <property type="entry name" value="SCP DOMAIN-CONTAINING PROTEIN"/>
    <property type="match status" value="1"/>
</dbReference>
<evidence type="ECO:0000256" key="1">
    <source>
        <dbReference type="SAM" id="MobiDB-lite"/>
    </source>
</evidence>
<dbReference type="InterPro" id="IPR035940">
    <property type="entry name" value="CAP_sf"/>
</dbReference>
<dbReference type="GO" id="GO:0006508">
    <property type="term" value="P:proteolysis"/>
    <property type="evidence" value="ECO:0007669"/>
    <property type="project" value="UniProtKB-KW"/>
</dbReference>
<keyword evidence="5" id="KW-1185">Reference proteome</keyword>
<evidence type="ECO:0000259" key="3">
    <source>
        <dbReference type="Pfam" id="PF00188"/>
    </source>
</evidence>
<keyword evidence="4" id="KW-0645">Protease</keyword>
<evidence type="ECO:0000256" key="2">
    <source>
        <dbReference type="SAM" id="SignalP"/>
    </source>
</evidence>
<dbReference type="PROSITE" id="PS51257">
    <property type="entry name" value="PROKAR_LIPOPROTEIN"/>
    <property type="match status" value="1"/>
</dbReference>
<proteinExistence type="predicted"/>
<dbReference type="Pfam" id="PF00188">
    <property type="entry name" value="CAP"/>
    <property type="match status" value="1"/>
</dbReference>
<dbReference type="EMBL" id="LPEQ01000113">
    <property type="protein sequence ID" value="KVV40928.1"/>
    <property type="molecule type" value="Genomic_DNA"/>
</dbReference>
<evidence type="ECO:0000313" key="4">
    <source>
        <dbReference type="EMBL" id="KVV40928.1"/>
    </source>
</evidence>
<keyword evidence="4" id="KW-0378">Hydrolase</keyword>
<dbReference type="Gene3D" id="3.40.33.10">
    <property type="entry name" value="CAP"/>
    <property type="match status" value="1"/>
</dbReference>
<dbReference type="Proteomes" id="UP000062317">
    <property type="component" value="Unassembled WGS sequence"/>
</dbReference>
<accession>A0A125BPN6</accession>
<feature type="region of interest" description="Disordered" evidence="1">
    <location>
        <begin position="28"/>
        <end position="64"/>
    </location>
</feature>
<reference evidence="4 5" key="1">
    <citation type="submission" date="2015-11" db="EMBL/GenBank/DDBJ databases">
        <title>Expanding the genomic diversity of Burkholderia species for the development of highly accurate diagnostics.</title>
        <authorList>
            <person name="Sahl J."/>
            <person name="Keim P."/>
            <person name="Wagner D."/>
        </authorList>
    </citation>
    <scope>NUCLEOTIDE SEQUENCE [LARGE SCALE GENOMIC DNA]</scope>
    <source>
        <strain evidence="4 5">MSMB1301WGS</strain>
    </source>
</reference>
<dbReference type="GO" id="GO:0008233">
    <property type="term" value="F:peptidase activity"/>
    <property type="evidence" value="ECO:0007669"/>
    <property type="project" value="UniProtKB-KW"/>
</dbReference>
<dbReference type="InterPro" id="IPR014044">
    <property type="entry name" value="CAP_dom"/>
</dbReference>
<feature type="domain" description="SCP" evidence="3">
    <location>
        <begin position="77"/>
        <end position="198"/>
    </location>
</feature>
<evidence type="ECO:0000313" key="5">
    <source>
        <dbReference type="Proteomes" id="UP000062317"/>
    </source>
</evidence>
<dbReference type="PANTHER" id="PTHR31157">
    <property type="entry name" value="SCP DOMAIN-CONTAINING PROTEIN"/>
    <property type="match status" value="1"/>
</dbReference>
<sequence>MKNKKQKIGLSAIALVAALALSACGGGGDGGGSTGSTNNNSGSPSGGSSGGGSTPVAVPGTVATPQYPATSAQLTVLNTLNQYRTQCGFPALQQNTILDQAATAHAKYEGLNNALSDNEVSGNAGFTGVTYLDRAVAAGFPSSAKGWGVGAGYAAPTNSYTPAAAGQQFVYSLIAGVYHSGAVMYPVNTIGIGVYETQTASGSTAFTSAWSSMSLLNTQTQSISNGPITFPCQGVTGVPYKSAGETPTPPNVSGAGWGTPVVVMGNPTDTIVLQSGTVTDSSGNVVTLQLLNSANDPNKIVQPYEAVAYPAAALQPSAQYSVSLTGTVNGVAFSRNFTFTTGSIVG</sequence>